<dbReference type="GO" id="GO:0045505">
    <property type="term" value="F:dynein intermediate chain binding"/>
    <property type="evidence" value="ECO:0007669"/>
    <property type="project" value="InterPro"/>
</dbReference>
<evidence type="ECO:0000256" key="1">
    <source>
        <dbReference type="ARBA" id="ARBA00008887"/>
    </source>
</evidence>
<dbReference type="GO" id="GO:0007018">
    <property type="term" value="P:microtubule-based movement"/>
    <property type="evidence" value="ECO:0007669"/>
    <property type="project" value="InterPro"/>
</dbReference>
<reference evidence="2" key="1">
    <citation type="submission" date="2020-11" db="EMBL/GenBank/DDBJ databases">
        <authorList>
            <person name="Tran Van P."/>
        </authorList>
    </citation>
    <scope>NUCLEOTIDE SEQUENCE</scope>
</reference>
<feature type="non-terminal residue" evidence="2">
    <location>
        <position position="283"/>
    </location>
</feature>
<dbReference type="InterPro" id="IPR026983">
    <property type="entry name" value="DHC"/>
</dbReference>
<accession>A0A7R8ZS23</accession>
<name>A0A7R8ZS23_9CRUS</name>
<dbReference type="PANTHER" id="PTHR46532">
    <property type="entry name" value="MALE FERTILITY FACTOR KL5"/>
    <property type="match status" value="1"/>
</dbReference>
<evidence type="ECO:0000313" key="2">
    <source>
        <dbReference type="EMBL" id="CAD7234875.1"/>
    </source>
</evidence>
<dbReference type="GO" id="GO:0051959">
    <property type="term" value="F:dynein light intermediate chain binding"/>
    <property type="evidence" value="ECO:0007669"/>
    <property type="project" value="InterPro"/>
</dbReference>
<proteinExistence type="inferred from homology"/>
<organism evidence="2">
    <name type="scientific">Cyprideis torosa</name>
    <dbReference type="NCBI Taxonomy" id="163714"/>
    <lineage>
        <taxon>Eukaryota</taxon>
        <taxon>Metazoa</taxon>
        <taxon>Ecdysozoa</taxon>
        <taxon>Arthropoda</taxon>
        <taxon>Crustacea</taxon>
        <taxon>Oligostraca</taxon>
        <taxon>Ostracoda</taxon>
        <taxon>Podocopa</taxon>
        <taxon>Podocopida</taxon>
        <taxon>Cytherocopina</taxon>
        <taxon>Cytheroidea</taxon>
        <taxon>Cytherideidae</taxon>
        <taxon>Cyprideis</taxon>
    </lineage>
</organism>
<dbReference type="EMBL" id="OB670238">
    <property type="protein sequence ID" value="CAD7234875.1"/>
    <property type="molecule type" value="Genomic_DNA"/>
</dbReference>
<dbReference type="GO" id="GO:0005858">
    <property type="term" value="C:axonemal dynein complex"/>
    <property type="evidence" value="ECO:0007669"/>
    <property type="project" value="TreeGrafter"/>
</dbReference>
<dbReference type="Pfam" id="PF08385">
    <property type="entry name" value="DHC_N1"/>
    <property type="match status" value="1"/>
</dbReference>
<dbReference type="OrthoDB" id="14187at2759"/>
<protein>
    <submittedName>
        <fullName evidence="2">Uncharacterized protein</fullName>
    </submittedName>
</protein>
<dbReference type="PANTHER" id="PTHR46532:SF4">
    <property type="entry name" value="AAA+ ATPASE DOMAIN-CONTAINING PROTEIN"/>
    <property type="match status" value="1"/>
</dbReference>
<comment type="similarity">
    <text evidence="1">Belongs to the dynein heavy chain family.</text>
</comment>
<sequence>MVLVKLSSVLEADKSIVSQVQILSLAEGSPYETLHSFVASAIGPYFKSYVRETGKAERDGDKMAPAVEKKMAELEMGLLHLQQNIDIPEVTLPIHPAVVAVVKRAAEENRKATLADFGDKLDDASFLNQLQNGVSRWIREIQKVTRLDRDPSSGTTLQEVSFWLNLERALLRLQERRESQEVQLTLEVLKHGKRFHTVSFDTDTGLKQALDTVNDHNTLMKDFPVNDLLSATELERIRRSLLAIFNHFRKIKSTKYPTFRALKLVEAISRDLSNQLLKVRERV</sequence>
<gene>
    <name evidence="2" type="ORF">CTOB1V02_LOCUS12691</name>
</gene>
<dbReference type="AlphaFoldDB" id="A0A7R8ZS23"/>
<dbReference type="InterPro" id="IPR013594">
    <property type="entry name" value="Dynein_heavy_tail"/>
</dbReference>